<comment type="similarity">
    <text evidence="1 3">Belongs to the short-chain dehydrogenases/reductases (SDR) family.</text>
</comment>
<evidence type="ECO:0000256" key="3">
    <source>
        <dbReference type="RuleBase" id="RU000363"/>
    </source>
</evidence>
<dbReference type="GO" id="GO:0016616">
    <property type="term" value="F:oxidoreductase activity, acting on the CH-OH group of donors, NAD or NADP as acceptor"/>
    <property type="evidence" value="ECO:0007669"/>
    <property type="project" value="TreeGrafter"/>
</dbReference>
<keyword evidence="5" id="KW-1185">Reference proteome</keyword>
<protein>
    <recommendedName>
        <fullName evidence="6">15-hydroxyprostaglandin dehydrogenase [NAD(+)]</fullName>
    </recommendedName>
</protein>
<dbReference type="SUPFAM" id="SSF51735">
    <property type="entry name" value="NAD(P)-binding Rossmann-fold domains"/>
    <property type="match status" value="1"/>
</dbReference>
<evidence type="ECO:0000313" key="4">
    <source>
        <dbReference type="EMBL" id="KAK1126704.1"/>
    </source>
</evidence>
<evidence type="ECO:0000256" key="1">
    <source>
        <dbReference type="ARBA" id="ARBA00006484"/>
    </source>
</evidence>
<dbReference type="PROSITE" id="PS00061">
    <property type="entry name" value="ADH_SHORT"/>
    <property type="match status" value="1"/>
</dbReference>
<dbReference type="PRINTS" id="PR01167">
    <property type="entry name" value="INSADHFAMILY"/>
</dbReference>
<dbReference type="PANTHER" id="PTHR44229">
    <property type="entry name" value="15-HYDROXYPROSTAGLANDIN DEHYDROGENASE [NAD(+)]"/>
    <property type="match status" value="1"/>
</dbReference>
<dbReference type="PANTHER" id="PTHR44229:SF8">
    <property type="entry name" value="ALCOHOL DEHYDROGENASE-RELATED"/>
    <property type="match status" value="1"/>
</dbReference>
<comment type="caution">
    <text evidence="4">The sequence shown here is derived from an EMBL/GenBank/DDBJ whole genome shotgun (WGS) entry which is preliminary data.</text>
</comment>
<dbReference type="Gene3D" id="3.40.50.720">
    <property type="entry name" value="NAD(P)-binding Rossmann-like Domain"/>
    <property type="match status" value="1"/>
</dbReference>
<dbReference type="Proteomes" id="UP001177670">
    <property type="component" value="Unassembled WGS sequence"/>
</dbReference>
<dbReference type="AlphaFoldDB" id="A0AA40FWK2"/>
<sequence>MDRIQDKTFVVTGGGNRIGLSFVQWLLQDRAKIVAIVDLENGSTAARVTELGREFGKGRVQYYHCDVSNGQQLEETFAKIWNTLSSIDVVINNASIINDRKWEQTIGVNVNGVIQGSLLAMNYMGKHNGGEGGTVVNISSIAGLDVLPSWPVYCSSKHAVIIFSRALQESFEKTGVRVLVLCSGVTTTSCIEELDHKSLDFVDEKHFEDFKNNCPRQSTENVAKAMINLLLKGTNGSIWVSEAQKPPYAVEFPPCRKVELNL</sequence>
<evidence type="ECO:0008006" key="6">
    <source>
        <dbReference type="Google" id="ProtNLM"/>
    </source>
</evidence>
<accession>A0AA40FWK2</accession>
<proteinExistence type="inferred from homology"/>
<organism evidence="4 5">
    <name type="scientific">Melipona bicolor</name>
    <dbReference type="NCBI Taxonomy" id="60889"/>
    <lineage>
        <taxon>Eukaryota</taxon>
        <taxon>Metazoa</taxon>
        <taxon>Ecdysozoa</taxon>
        <taxon>Arthropoda</taxon>
        <taxon>Hexapoda</taxon>
        <taxon>Insecta</taxon>
        <taxon>Pterygota</taxon>
        <taxon>Neoptera</taxon>
        <taxon>Endopterygota</taxon>
        <taxon>Hymenoptera</taxon>
        <taxon>Apocrita</taxon>
        <taxon>Aculeata</taxon>
        <taxon>Apoidea</taxon>
        <taxon>Anthophila</taxon>
        <taxon>Apidae</taxon>
        <taxon>Melipona</taxon>
    </lineage>
</organism>
<evidence type="ECO:0000313" key="5">
    <source>
        <dbReference type="Proteomes" id="UP001177670"/>
    </source>
</evidence>
<reference evidence="4" key="1">
    <citation type="submission" date="2021-10" db="EMBL/GenBank/DDBJ databases">
        <title>Melipona bicolor Genome sequencing and assembly.</title>
        <authorList>
            <person name="Araujo N.S."/>
            <person name="Arias M.C."/>
        </authorList>
    </citation>
    <scope>NUCLEOTIDE SEQUENCE</scope>
    <source>
        <strain evidence="4">USP_2M_L1-L4_2017</strain>
        <tissue evidence="4">Whole body</tissue>
    </source>
</reference>
<dbReference type="InterPro" id="IPR002347">
    <property type="entry name" value="SDR_fam"/>
</dbReference>
<dbReference type="Pfam" id="PF00106">
    <property type="entry name" value="adh_short"/>
    <property type="match status" value="1"/>
</dbReference>
<dbReference type="InterPro" id="IPR020904">
    <property type="entry name" value="Sc_DH/Rdtase_CS"/>
</dbReference>
<dbReference type="InterPro" id="IPR036291">
    <property type="entry name" value="NAD(P)-bd_dom_sf"/>
</dbReference>
<gene>
    <name evidence="4" type="ORF">K0M31_004328</name>
</gene>
<dbReference type="EMBL" id="JAHYIQ010000013">
    <property type="protein sequence ID" value="KAK1126704.1"/>
    <property type="molecule type" value="Genomic_DNA"/>
</dbReference>
<dbReference type="PRINTS" id="PR00080">
    <property type="entry name" value="SDRFAMILY"/>
</dbReference>
<dbReference type="GO" id="GO:0005737">
    <property type="term" value="C:cytoplasm"/>
    <property type="evidence" value="ECO:0007669"/>
    <property type="project" value="TreeGrafter"/>
</dbReference>
<keyword evidence="2" id="KW-0560">Oxidoreductase</keyword>
<name>A0AA40FWK2_9HYME</name>
<evidence type="ECO:0000256" key="2">
    <source>
        <dbReference type="ARBA" id="ARBA00023002"/>
    </source>
</evidence>